<feature type="signal peptide" evidence="10">
    <location>
        <begin position="1"/>
        <end position="20"/>
    </location>
</feature>
<dbReference type="InterPro" id="IPR037066">
    <property type="entry name" value="Plug_dom_sf"/>
</dbReference>
<dbReference type="KEGG" id="daq:DAQ1742_01510"/>
<dbReference type="RefSeq" id="WP_035342852.1">
    <property type="nucleotide sequence ID" value="NZ_LT615367.1"/>
</dbReference>
<feature type="chain" id="PRO_5016954569" evidence="10">
    <location>
        <begin position="21"/>
        <end position="705"/>
    </location>
</feature>
<evidence type="ECO:0000256" key="7">
    <source>
        <dbReference type="ARBA" id="ARBA00023237"/>
    </source>
</evidence>
<keyword evidence="7 8" id="KW-0998">Cell outer membrane</keyword>
<protein>
    <submittedName>
        <fullName evidence="13">Outer membrane receptor proteins, Ferric achromobactin receptor</fullName>
    </submittedName>
</protein>
<feature type="domain" description="TonB-dependent receptor-like beta-barrel" evidence="11">
    <location>
        <begin position="254"/>
        <end position="669"/>
    </location>
</feature>
<dbReference type="Pfam" id="PF00593">
    <property type="entry name" value="TonB_dep_Rec_b-barrel"/>
    <property type="match status" value="1"/>
</dbReference>
<accession>A0A375A8W0</accession>
<dbReference type="PROSITE" id="PS52016">
    <property type="entry name" value="TONB_DEPENDENT_REC_3"/>
    <property type="match status" value="1"/>
</dbReference>
<evidence type="ECO:0000256" key="10">
    <source>
        <dbReference type="SAM" id="SignalP"/>
    </source>
</evidence>
<evidence type="ECO:0000256" key="2">
    <source>
        <dbReference type="ARBA" id="ARBA00022448"/>
    </source>
</evidence>
<keyword evidence="10" id="KW-0732">Signal</keyword>
<keyword evidence="4 8" id="KW-0812">Transmembrane</keyword>
<evidence type="ECO:0000256" key="6">
    <source>
        <dbReference type="ARBA" id="ARBA00023136"/>
    </source>
</evidence>
<dbReference type="EMBL" id="LT615367">
    <property type="protein sequence ID" value="SLM62480.1"/>
    <property type="molecule type" value="Genomic_DNA"/>
</dbReference>
<gene>
    <name evidence="13" type="primary">acr</name>
    <name evidence="13" type="ORF">DAQ1742_01510</name>
</gene>
<evidence type="ECO:0000313" key="13">
    <source>
        <dbReference type="EMBL" id="SLM62480.1"/>
    </source>
</evidence>
<dbReference type="GO" id="GO:0015344">
    <property type="term" value="F:siderophore uptake transmembrane transporter activity"/>
    <property type="evidence" value="ECO:0007669"/>
    <property type="project" value="TreeGrafter"/>
</dbReference>
<dbReference type="Gene3D" id="2.170.130.10">
    <property type="entry name" value="TonB-dependent receptor, plug domain"/>
    <property type="match status" value="1"/>
</dbReference>
<dbReference type="Gene3D" id="2.40.170.20">
    <property type="entry name" value="TonB-dependent receptor, beta-barrel domain"/>
    <property type="match status" value="1"/>
</dbReference>
<organism evidence="13 14">
    <name type="scientific">Dickeya aquatica</name>
    <dbReference type="NCBI Taxonomy" id="1401087"/>
    <lineage>
        <taxon>Bacteria</taxon>
        <taxon>Pseudomonadati</taxon>
        <taxon>Pseudomonadota</taxon>
        <taxon>Gammaproteobacteria</taxon>
        <taxon>Enterobacterales</taxon>
        <taxon>Pectobacteriaceae</taxon>
        <taxon>Dickeya</taxon>
    </lineage>
</organism>
<sequence>MKVRVLSALTPLFLFSQANAADSVNKNDNEMVVTASRTDTEKKDSPQVVTIITKEQIDQQRQITSDSSQILSNLLPAMAPSRQKMSGSGETFRGRAPLILVDGIPQSNPLRPTGREMHTIDFAMVERIEVIHGASASNGIGATGGVINIITRRPQPGAFNQHFSVEATSPTSKLNGDALSYKTTYGFNGREEYLDYLFSMSYEDQGLFLDGKNRPVGVDNTQGDMMDSRAYDVMAKVGYWLDNDQRVQVSLNRYQVKGKMNYLGVAGDRDKGIPTTSIAQRPVGDAPMNQVWMTSATYDNYNLAGMKFSSLAYYQNYESLFGADTSASFQDIRLAPLNRLYDQSRVTSSRYGTKVSLTKDDLWDDYLKATVGFDTLFDTGKQDFWLTQRLYAPEMRYTDLSPFMQWDIQPVDSLKITTGVRYEYARLDIDSFRTVAASTAKAPNNSVDVQGGRLSFNKTLYNVGAVWTTPYQPLSLFANYSQGFGIPDVGRTLRGIKVANQSVSMLPLEPIVTDNIETGFRIQKDPLDMEFSYYRSSAKLGERVVDAGGTFQSERQKTRIDGIEASLGYKLNDDHRLKLGYSHVQGRYDSDGNGSLDGKLDGLNIPPDRLTASWSANWTPQWSSFIQANYAFDRIMDESAKDFNGYLLLDAAVGYKLPKGKINLSVANLLDKQYITYYSQSAIVNQLRYFSGRGRTVTLGYSVDF</sequence>
<keyword evidence="14" id="KW-1185">Reference proteome</keyword>
<evidence type="ECO:0000313" key="14">
    <source>
        <dbReference type="Proteomes" id="UP000294820"/>
    </source>
</evidence>
<dbReference type="PANTHER" id="PTHR30069">
    <property type="entry name" value="TONB-DEPENDENT OUTER MEMBRANE RECEPTOR"/>
    <property type="match status" value="1"/>
</dbReference>
<dbReference type="Pfam" id="PF07715">
    <property type="entry name" value="Plug"/>
    <property type="match status" value="1"/>
</dbReference>
<evidence type="ECO:0000256" key="9">
    <source>
        <dbReference type="RuleBase" id="RU003357"/>
    </source>
</evidence>
<evidence type="ECO:0000259" key="11">
    <source>
        <dbReference type="Pfam" id="PF00593"/>
    </source>
</evidence>
<dbReference type="InterPro" id="IPR039426">
    <property type="entry name" value="TonB-dep_rcpt-like"/>
</dbReference>
<dbReference type="AlphaFoldDB" id="A0A375A8W0"/>
<evidence type="ECO:0000256" key="4">
    <source>
        <dbReference type="ARBA" id="ARBA00022692"/>
    </source>
</evidence>
<evidence type="ECO:0000256" key="3">
    <source>
        <dbReference type="ARBA" id="ARBA00022452"/>
    </source>
</evidence>
<reference evidence="13 14" key="1">
    <citation type="submission" date="2016-09" db="EMBL/GenBank/DDBJ databases">
        <authorList>
            <person name="Reverchon S."/>
            <person name="Nasser W."/>
            <person name="Leonard S."/>
            <person name="Brochier C."/>
            <person name="Duprey A."/>
        </authorList>
    </citation>
    <scope>NUCLEOTIDE SEQUENCE [LARGE SCALE GENOMIC DNA]</scope>
    <source>
        <strain evidence="13 14">174/2</strain>
    </source>
</reference>
<proteinExistence type="inferred from homology"/>
<dbReference type="PANTHER" id="PTHR30069:SF42">
    <property type="entry name" value="FERRIC AEROBACTIN RECEPTOR"/>
    <property type="match status" value="1"/>
</dbReference>
<dbReference type="Proteomes" id="UP000294820">
    <property type="component" value="Chromosome 1"/>
</dbReference>
<comment type="subcellular location">
    <subcellularLocation>
        <location evidence="1 8">Cell outer membrane</location>
        <topology evidence="1 8">Multi-pass membrane protein</topology>
    </subcellularLocation>
</comment>
<dbReference type="SUPFAM" id="SSF56935">
    <property type="entry name" value="Porins"/>
    <property type="match status" value="1"/>
</dbReference>
<keyword evidence="13" id="KW-0675">Receptor</keyword>
<dbReference type="GO" id="GO:0009279">
    <property type="term" value="C:cell outer membrane"/>
    <property type="evidence" value="ECO:0007669"/>
    <property type="project" value="UniProtKB-SubCell"/>
</dbReference>
<evidence type="ECO:0000256" key="8">
    <source>
        <dbReference type="PROSITE-ProRule" id="PRU01360"/>
    </source>
</evidence>
<name>A0A375A8W0_9GAMM</name>
<dbReference type="InterPro" id="IPR012910">
    <property type="entry name" value="Plug_dom"/>
</dbReference>
<evidence type="ECO:0000256" key="1">
    <source>
        <dbReference type="ARBA" id="ARBA00004571"/>
    </source>
</evidence>
<dbReference type="InterPro" id="IPR000531">
    <property type="entry name" value="Beta-barrel_TonB"/>
</dbReference>
<keyword evidence="2 8" id="KW-0813">Transport</keyword>
<feature type="domain" description="TonB-dependent receptor plug" evidence="12">
    <location>
        <begin position="42"/>
        <end position="146"/>
    </location>
</feature>
<keyword evidence="5 9" id="KW-0798">TonB box</keyword>
<dbReference type="CDD" id="cd01347">
    <property type="entry name" value="ligand_gated_channel"/>
    <property type="match status" value="1"/>
</dbReference>
<keyword evidence="6 8" id="KW-0472">Membrane</keyword>
<evidence type="ECO:0000259" key="12">
    <source>
        <dbReference type="Pfam" id="PF07715"/>
    </source>
</evidence>
<evidence type="ECO:0000256" key="5">
    <source>
        <dbReference type="ARBA" id="ARBA00023077"/>
    </source>
</evidence>
<dbReference type="InterPro" id="IPR036942">
    <property type="entry name" value="Beta-barrel_TonB_sf"/>
</dbReference>
<keyword evidence="3 8" id="KW-1134">Transmembrane beta strand</keyword>
<comment type="similarity">
    <text evidence="8 9">Belongs to the TonB-dependent receptor family.</text>
</comment>
<dbReference type="GO" id="GO:0044718">
    <property type="term" value="P:siderophore transmembrane transport"/>
    <property type="evidence" value="ECO:0007669"/>
    <property type="project" value="TreeGrafter"/>
</dbReference>